<comment type="function">
    <text evidence="9 10">This protein specifically catalyzes the removal of signal peptides from prolipoproteins.</text>
</comment>
<dbReference type="Proteomes" id="UP000027190">
    <property type="component" value="Unassembled WGS sequence"/>
</dbReference>
<evidence type="ECO:0000256" key="5">
    <source>
        <dbReference type="ARBA" id="ARBA00022750"/>
    </source>
</evidence>
<evidence type="ECO:0000256" key="11">
    <source>
        <dbReference type="RuleBase" id="RU004181"/>
    </source>
</evidence>
<dbReference type="PRINTS" id="PR00781">
    <property type="entry name" value="LIPOSIGPTASE"/>
</dbReference>
<dbReference type="PANTHER" id="PTHR33695">
    <property type="entry name" value="LIPOPROTEIN SIGNAL PEPTIDASE"/>
    <property type="match status" value="1"/>
</dbReference>
<dbReference type="PANTHER" id="PTHR33695:SF1">
    <property type="entry name" value="LIPOPROTEIN SIGNAL PEPTIDASE"/>
    <property type="match status" value="1"/>
</dbReference>
<dbReference type="PATRIC" id="fig|1280947.3.peg.3130"/>
<evidence type="ECO:0000313" key="13">
    <source>
        <dbReference type="Proteomes" id="UP000027190"/>
    </source>
</evidence>
<dbReference type="InterPro" id="IPR001872">
    <property type="entry name" value="Peptidase_A8"/>
</dbReference>
<evidence type="ECO:0000313" key="12">
    <source>
        <dbReference type="EMBL" id="KCZ55185.1"/>
    </source>
</evidence>
<keyword evidence="2 9" id="KW-1003">Cell membrane</keyword>
<comment type="subcellular location">
    <subcellularLocation>
        <location evidence="9">Cell membrane</location>
        <topology evidence="9">Multi-pass membrane protein</topology>
    </subcellularLocation>
</comment>
<dbReference type="PROSITE" id="PS00855">
    <property type="entry name" value="SPASE_II"/>
    <property type="match status" value="1"/>
</dbReference>
<keyword evidence="13" id="KW-1185">Reference proteome</keyword>
<comment type="similarity">
    <text evidence="1 9 11">Belongs to the peptidase A8 family.</text>
</comment>
<gene>
    <name evidence="9" type="primary">lspA</name>
    <name evidence="12" type="ORF">HY30_08455</name>
</gene>
<dbReference type="GO" id="GO:0004190">
    <property type="term" value="F:aspartic-type endopeptidase activity"/>
    <property type="evidence" value="ECO:0007669"/>
    <property type="project" value="UniProtKB-UniRule"/>
</dbReference>
<keyword evidence="3 9" id="KW-0645">Protease</keyword>
<dbReference type="NCBIfam" id="TIGR00077">
    <property type="entry name" value="lspA"/>
    <property type="match status" value="1"/>
</dbReference>
<evidence type="ECO:0000256" key="9">
    <source>
        <dbReference type="HAMAP-Rule" id="MF_00161"/>
    </source>
</evidence>
<dbReference type="UniPathway" id="UPA00665"/>
<feature type="transmembrane region" description="Helical" evidence="9">
    <location>
        <begin position="89"/>
        <end position="107"/>
    </location>
</feature>
<evidence type="ECO:0000256" key="1">
    <source>
        <dbReference type="ARBA" id="ARBA00006139"/>
    </source>
</evidence>
<accession>A0A062UGG5</accession>
<proteinExistence type="inferred from homology"/>
<feature type="transmembrane region" description="Helical" evidence="9">
    <location>
        <begin position="127"/>
        <end position="146"/>
    </location>
</feature>
<comment type="catalytic activity">
    <reaction evidence="9 10">
        <text>Release of signal peptides from bacterial membrane prolipoproteins. Hydrolyzes -Xaa-Yaa-Zaa-|-(S,diacylglyceryl)Cys-, in which Xaa is hydrophobic (preferably Leu), and Yaa (Ala or Ser) and Zaa (Gly or Ala) have small, neutral side chains.</text>
        <dbReference type="EC" id="3.4.23.36"/>
    </reaction>
</comment>
<keyword evidence="4 9" id="KW-0812">Transmembrane</keyword>
<dbReference type="GO" id="GO:0005886">
    <property type="term" value="C:plasma membrane"/>
    <property type="evidence" value="ECO:0007669"/>
    <property type="project" value="UniProtKB-SubCell"/>
</dbReference>
<name>A0A062UGG5_9PROT</name>
<dbReference type="EC" id="3.4.23.36" evidence="9"/>
<dbReference type="EMBL" id="AWFG01000063">
    <property type="protein sequence ID" value="KCZ55185.1"/>
    <property type="molecule type" value="Genomic_DNA"/>
</dbReference>
<evidence type="ECO:0000256" key="3">
    <source>
        <dbReference type="ARBA" id="ARBA00022670"/>
    </source>
</evidence>
<evidence type="ECO:0000256" key="4">
    <source>
        <dbReference type="ARBA" id="ARBA00022692"/>
    </source>
</evidence>
<dbReference type="HAMAP" id="MF_00161">
    <property type="entry name" value="LspA"/>
    <property type="match status" value="1"/>
</dbReference>
<comment type="caution">
    <text evidence="12">The sequence shown here is derived from an EMBL/GenBank/DDBJ whole genome shotgun (WGS) entry which is preliminary data.</text>
</comment>
<dbReference type="Pfam" id="PF01252">
    <property type="entry name" value="Peptidase_A8"/>
    <property type="match status" value="1"/>
</dbReference>
<dbReference type="AlphaFoldDB" id="A0A062UGG5"/>
<evidence type="ECO:0000256" key="6">
    <source>
        <dbReference type="ARBA" id="ARBA00022801"/>
    </source>
</evidence>
<reference evidence="12 13" key="1">
    <citation type="journal article" date="2014" name="Antonie Van Leeuwenhoek">
        <title>Hyphomonas beringensis sp. nov. and Hyphomonas chukchiensis sp. nov., isolated from surface seawater of the Bering Sea and Chukchi Sea.</title>
        <authorList>
            <person name="Li C."/>
            <person name="Lai Q."/>
            <person name="Li G."/>
            <person name="Dong C."/>
            <person name="Wang J."/>
            <person name="Liao Y."/>
            <person name="Shao Z."/>
        </authorList>
    </citation>
    <scope>NUCLEOTIDE SEQUENCE [LARGE SCALE GENOMIC DNA]</scope>
    <source>
        <strain evidence="12 13">BH-BN04-4</strain>
    </source>
</reference>
<dbReference type="STRING" id="1280947.HY30_08455"/>
<comment type="pathway">
    <text evidence="9">Protein modification; lipoprotein biosynthesis (signal peptide cleavage).</text>
</comment>
<sequence>MLGLSIVFFVFALDLASKALMFSALTKAGGLINLLPFFDFRLGFNHGVSFGLLSSQSDWAPWLLAAVALGISVYLSMRLWRATTKTESIWIGLIIGGALGNAVDRLVDGAVTDFLDIHINGYHWPTFNLADVAIVIGVAIIIFDGFRNTIADRSDPPATL</sequence>
<dbReference type="GO" id="GO:0006508">
    <property type="term" value="P:proteolysis"/>
    <property type="evidence" value="ECO:0007669"/>
    <property type="project" value="UniProtKB-KW"/>
</dbReference>
<protein>
    <recommendedName>
        <fullName evidence="9">Lipoprotein signal peptidase</fullName>
        <ecNumber evidence="9">3.4.23.36</ecNumber>
    </recommendedName>
    <alternativeName>
        <fullName evidence="9">Prolipoprotein signal peptidase</fullName>
    </alternativeName>
    <alternativeName>
        <fullName evidence="9">Signal peptidase II</fullName>
        <shortName evidence="9">SPase II</shortName>
    </alternativeName>
</protein>
<evidence type="ECO:0000256" key="8">
    <source>
        <dbReference type="ARBA" id="ARBA00023136"/>
    </source>
</evidence>
<evidence type="ECO:0000256" key="7">
    <source>
        <dbReference type="ARBA" id="ARBA00022989"/>
    </source>
</evidence>
<keyword evidence="7 9" id="KW-1133">Transmembrane helix</keyword>
<feature type="active site" evidence="9">
    <location>
        <position position="131"/>
    </location>
</feature>
<feature type="transmembrane region" description="Helical" evidence="9">
    <location>
        <begin position="59"/>
        <end position="77"/>
    </location>
</feature>
<evidence type="ECO:0000256" key="10">
    <source>
        <dbReference type="RuleBase" id="RU000594"/>
    </source>
</evidence>
<feature type="active site" evidence="9">
    <location>
        <position position="113"/>
    </location>
</feature>
<comment type="caution">
    <text evidence="9">Lacks conserved residue(s) required for the propagation of feature annotation.</text>
</comment>
<organism evidence="12 13">
    <name type="scientific">Hyphomonas chukchiensis</name>
    <dbReference type="NCBI Taxonomy" id="1280947"/>
    <lineage>
        <taxon>Bacteria</taxon>
        <taxon>Pseudomonadati</taxon>
        <taxon>Pseudomonadota</taxon>
        <taxon>Alphaproteobacteria</taxon>
        <taxon>Hyphomonadales</taxon>
        <taxon>Hyphomonadaceae</taxon>
        <taxon>Hyphomonas</taxon>
    </lineage>
</organism>
<dbReference type="eggNOG" id="COG0597">
    <property type="taxonomic scope" value="Bacteria"/>
</dbReference>
<keyword evidence="8 9" id="KW-0472">Membrane</keyword>
<keyword evidence="5 9" id="KW-0064">Aspartyl protease</keyword>
<keyword evidence="6 9" id="KW-0378">Hydrolase</keyword>
<evidence type="ECO:0000256" key="2">
    <source>
        <dbReference type="ARBA" id="ARBA00022475"/>
    </source>
</evidence>